<evidence type="ECO:0000313" key="1">
    <source>
        <dbReference type="EMBL" id="EML1471582.1"/>
    </source>
</evidence>
<proteinExistence type="predicted"/>
<protein>
    <submittedName>
        <fullName evidence="1">DUF2620 domain-containing protein</fullName>
    </submittedName>
    <submittedName>
        <fullName evidence="2">Membrane protein</fullName>
    </submittedName>
</protein>
<dbReference type="InterPro" id="IPR021238">
    <property type="entry name" value="DUF2620"/>
</dbReference>
<dbReference type="OrthoDB" id="5191605at2"/>
<evidence type="ECO:0000313" key="2">
    <source>
        <dbReference type="EMBL" id="KMK13978.1"/>
    </source>
</evidence>
<dbReference type="PATRIC" id="fig|61647.13.peg.4132"/>
<gene>
    <name evidence="2" type="ORF">ABW06_11040</name>
    <name evidence="1" type="ORF">QEG54_002314</name>
</gene>
<dbReference type="EMBL" id="LDZF01000009">
    <property type="protein sequence ID" value="KMK13978.1"/>
    <property type="molecule type" value="Genomic_DNA"/>
</dbReference>
<dbReference type="AlphaFoldDB" id="A0A089PLJ0"/>
<dbReference type="eggNOG" id="ENOG5031F0U">
    <property type="taxonomic scope" value="Bacteria"/>
</dbReference>
<reference evidence="1" key="2">
    <citation type="submission" date="2024-02" db="EMBL/GenBank/DDBJ databases">
        <authorList>
            <consortium name="Clinical and Environmental Microbiology Branch: Whole genome sequencing antimicrobial resistance pathogens in the healthcare setting"/>
        </authorList>
    </citation>
    <scope>NUCLEOTIDE SEQUENCE</scope>
    <source>
        <strain evidence="1">2021DK-00143</strain>
    </source>
</reference>
<keyword evidence="3" id="KW-1185">Reference proteome</keyword>
<sequence length="117" mass="12376">MKKIGVAGLQRELIKQMIESSAPGCFETFICNDLEAASKVKSGQLDYYIGACNTGAGAALSIAIAIIGFNKCCTIARPGARAREEEIVRAVGEGKVAFGLSVENIEHAVPLLVNHLK</sequence>
<dbReference type="STRING" id="61647.LG71_12795"/>
<accession>A0A089PLJ0</accession>
<dbReference type="EMBL" id="ABLOKC030000010">
    <property type="protein sequence ID" value="EML1471582.1"/>
    <property type="molecule type" value="Genomic_DNA"/>
</dbReference>
<reference evidence="2 3" key="1">
    <citation type="submission" date="2015-05" db="EMBL/GenBank/DDBJ databases">
        <title>Genome sequences of Pluralibacter gergoviae.</title>
        <authorList>
            <person name="Greninger A.L."/>
            <person name="Miller S."/>
        </authorList>
    </citation>
    <scope>NUCLEOTIDE SEQUENCE [LARGE SCALE GENOMIC DNA]</scope>
    <source>
        <strain evidence="2 3">JS81F13</strain>
    </source>
</reference>
<dbReference type="Pfam" id="PF10941">
    <property type="entry name" value="DUF2620"/>
    <property type="match status" value="1"/>
</dbReference>
<dbReference type="Proteomes" id="UP000036196">
    <property type="component" value="Unassembled WGS sequence"/>
</dbReference>
<dbReference type="KEGG" id="pge:LG71_12795"/>
<organism evidence="2 3">
    <name type="scientific">Pluralibacter gergoviae</name>
    <name type="common">Enterobacter gergoviae</name>
    <dbReference type="NCBI Taxonomy" id="61647"/>
    <lineage>
        <taxon>Bacteria</taxon>
        <taxon>Pseudomonadati</taxon>
        <taxon>Pseudomonadota</taxon>
        <taxon>Gammaproteobacteria</taxon>
        <taxon>Enterobacterales</taxon>
        <taxon>Enterobacteriaceae</taxon>
        <taxon>Pluralibacter</taxon>
    </lineage>
</organism>
<comment type="caution">
    <text evidence="2">The sequence shown here is derived from an EMBL/GenBank/DDBJ whole genome shotgun (WGS) entry which is preliminary data.</text>
</comment>
<dbReference type="RefSeq" id="WP_043082928.1">
    <property type="nucleotide sequence ID" value="NZ_CACVCI010000001.1"/>
</dbReference>
<evidence type="ECO:0000313" key="3">
    <source>
        <dbReference type="Proteomes" id="UP000036196"/>
    </source>
</evidence>
<name>A0A089PLJ0_PLUGE</name>